<dbReference type="InterPro" id="IPR011044">
    <property type="entry name" value="Quino_amine_DH_bsu"/>
</dbReference>
<dbReference type="Gene3D" id="2.130.10.10">
    <property type="entry name" value="YVTN repeat-like/Quinoprotein amine dehydrogenase"/>
    <property type="match status" value="1"/>
</dbReference>
<gene>
    <name evidence="2" type="ORF">SAMN05660991_03621</name>
</gene>
<evidence type="ECO:0000313" key="3">
    <source>
        <dbReference type="Proteomes" id="UP000198960"/>
    </source>
</evidence>
<protein>
    <recommendedName>
        <fullName evidence="4">PQQ-like domain-containing protein</fullName>
    </recommendedName>
</protein>
<dbReference type="OrthoDB" id="4649568at2"/>
<feature type="signal peptide" evidence="1">
    <location>
        <begin position="1"/>
        <end position="18"/>
    </location>
</feature>
<dbReference type="SUPFAM" id="SSF50969">
    <property type="entry name" value="YVTN repeat-like/Quinoprotein amine dehydrogenase"/>
    <property type="match status" value="1"/>
</dbReference>
<name>A0A1H8VKM2_9ACTN</name>
<feature type="chain" id="PRO_5039728322" description="PQQ-like domain-containing protein" evidence="1">
    <location>
        <begin position="19"/>
        <end position="368"/>
    </location>
</feature>
<dbReference type="STRING" id="673521.SAMN05660991_03621"/>
<dbReference type="InterPro" id="IPR015943">
    <property type="entry name" value="WD40/YVTN_repeat-like_dom_sf"/>
</dbReference>
<dbReference type="Proteomes" id="UP000198960">
    <property type="component" value="Unassembled WGS sequence"/>
</dbReference>
<keyword evidence="1" id="KW-0732">Signal</keyword>
<organism evidence="2 3">
    <name type="scientific">Trujillonella endophytica</name>
    <dbReference type="NCBI Taxonomy" id="673521"/>
    <lineage>
        <taxon>Bacteria</taxon>
        <taxon>Bacillati</taxon>
        <taxon>Actinomycetota</taxon>
        <taxon>Actinomycetes</taxon>
        <taxon>Geodermatophilales</taxon>
        <taxon>Geodermatophilaceae</taxon>
        <taxon>Trujillonella</taxon>
    </lineage>
</organism>
<accession>A0A1H8VKM2</accession>
<sequence>MRARLLGVLAAATALATAACTTSTGGQGGPGGPATLERAVALADDVEDADLVAGVTVTADGTALVWTLGAAGRAGVTVVDLPENGSPAVAGDTVRLQDVELDLALTAGGETLLVGRVGSPYDGRYAVLAVDPASGDVLDTRPVAGTEDAGQVEAAALPDGTVVVAGDRPGGLPFVLLVAPLEGRVISAAAIDVSDVADAADRVRVDALTVSPDGTTIAVTLAVRGEDGSAWTPAVAVLETDPFSPGDVVALDGDGVSALAVSDDGIAYVATEGTTGLAAVDAATGTVREVPGEPGLGEVTGLAVVGDDVVAVDRRLRVVRLDPADGSATAVADLCDDTGAAAGVAVAPDGSLVVAANCAGAGLWVLPA</sequence>
<evidence type="ECO:0000313" key="2">
    <source>
        <dbReference type="EMBL" id="SEP15757.1"/>
    </source>
</evidence>
<dbReference type="PROSITE" id="PS51257">
    <property type="entry name" value="PROKAR_LIPOPROTEIN"/>
    <property type="match status" value="1"/>
</dbReference>
<reference evidence="3" key="1">
    <citation type="submission" date="2016-10" db="EMBL/GenBank/DDBJ databases">
        <authorList>
            <person name="Varghese N."/>
            <person name="Submissions S."/>
        </authorList>
    </citation>
    <scope>NUCLEOTIDE SEQUENCE [LARGE SCALE GENOMIC DNA]</scope>
    <source>
        <strain evidence="3">DSM 45413</strain>
    </source>
</reference>
<dbReference type="EMBL" id="FOEE01000012">
    <property type="protein sequence ID" value="SEP15757.1"/>
    <property type="molecule type" value="Genomic_DNA"/>
</dbReference>
<evidence type="ECO:0000256" key="1">
    <source>
        <dbReference type="SAM" id="SignalP"/>
    </source>
</evidence>
<evidence type="ECO:0008006" key="4">
    <source>
        <dbReference type="Google" id="ProtNLM"/>
    </source>
</evidence>
<dbReference type="RefSeq" id="WP_091946664.1">
    <property type="nucleotide sequence ID" value="NZ_FOEE01000012.1"/>
</dbReference>
<keyword evidence="3" id="KW-1185">Reference proteome</keyword>
<dbReference type="AlphaFoldDB" id="A0A1H8VKM2"/>
<proteinExistence type="predicted"/>